<protein>
    <recommendedName>
        <fullName evidence="8">Mediator of RNA polymerase II transcription subunit 18</fullName>
    </recommendedName>
</protein>
<accession>A0A2G5CW44</accession>
<dbReference type="PANTHER" id="PTHR13321:SF2">
    <property type="entry name" value="MEDIATOR OF RNA POLYMERASE II TRANSCRIPTION SUBUNIT 18"/>
    <property type="match status" value="1"/>
</dbReference>
<keyword evidence="5" id="KW-0539">Nucleus</keyword>
<evidence type="ECO:0000256" key="5">
    <source>
        <dbReference type="ARBA" id="ARBA00023242"/>
    </source>
</evidence>
<evidence type="ECO:0008006" key="8">
    <source>
        <dbReference type="Google" id="ProtNLM"/>
    </source>
</evidence>
<dbReference type="PANTHER" id="PTHR13321">
    <property type="entry name" value="MEDIATOR OF RNA POLYMERASE II TRANSCRIPTION, SUBUNIT 18"/>
    <property type="match status" value="1"/>
</dbReference>
<comment type="similarity">
    <text evidence="2">Belongs to the Mediator complex subunit 18 family.</text>
</comment>
<evidence type="ECO:0000256" key="4">
    <source>
        <dbReference type="ARBA" id="ARBA00023163"/>
    </source>
</evidence>
<name>A0A2G5CW44_AQUCA</name>
<dbReference type="GO" id="GO:0070847">
    <property type="term" value="C:core mediator complex"/>
    <property type="evidence" value="ECO:0007669"/>
    <property type="project" value="TreeGrafter"/>
</dbReference>
<comment type="subcellular location">
    <subcellularLocation>
        <location evidence="1">Nucleus</location>
    </subcellularLocation>
</comment>
<keyword evidence="7" id="KW-1185">Reference proteome</keyword>
<evidence type="ECO:0000256" key="1">
    <source>
        <dbReference type="ARBA" id="ARBA00004123"/>
    </source>
</evidence>
<organism evidence="6 7">
    <name type="scientific">Aquilegia coerulea</name>
    <name type="common">Rocky mountain columbine</name>
    <dbReference type="NCBI Taxonomy" id="218851"/>
    <lineage>
        <taxon>Eukaryota</taxon>
        <taxon>Viridiplantae</taxon>
        <taxon>Streptophyta</taxon>
        <taxon>Embryophyta</taxon>
        <taxon>Tracheophyta</taxon>
        <taxon>Spermatophyta</taxon>
        <taxon>Magnoliopsida</taxon>
        <taxon>Ranunculales</taxon>
        <taxon>Ranunculaceae</taxon>
        <taxon>Thalictroideae</taxon>
        <taxon>Aquilegia</taxon>
    </lineage>
</organism>
<evidence type="ECO:0000256" key="3">
    <source>
        <dbReference type="ARBA" id="ARBA00023015"/>
    </source>
</evidence>
<dbReference type="Proteomes" id="UP000230069">
    <property type="component" value="Unassembled WGS sequence"/>
</dbReference>
<gene>
    <name evidence="6" type="ORF">AQUCO_03500094v1</name>
</gene>
<sequence length="178" mass="18548">MECAVEGIIETQYVEAVEILLQGLCGVPKERFRIHELCLKSGPNLGSVSSEVRLLCDLEQPVPTWTVRHVGGAMRGAGAEQISVAGAHLKVSVTSVKKMPKLHAVDEAIPVTPGIQLVEVTAPAAADNYNEVVAAVSSFSEYLAPLLHLSKPGVSVGVVPTAAAAAASLMSDRGGKTL</sequence>
<dbReference type="GO" id="GO:0006369">
    <property type="term" value="P:termination of RNA polymerase II transcription"/>
    <property type="evidence" value="ECO:0007669"/>
    <property type="project" value="TreeGrafter"/>
</dbReference>
<dbReference type="OrthoDB" id="2015832at2759"/>
<evidence type="ECO:0000313" key="6">
    <source>
        <dbReference type="EMBL" id="PIA35491.1"/>
    </source>
</evidence>
<dbReference type="GO" id="GO:0003712">
    <property type="term" value="F:transcription coregulator activity"/>
    <property type="evidence" value="ECO:0007669"/>
    <property type="project" value="InterPro"/>
</dbReference>
<keyword evidence="3" id="KW-0805">Transcription regulation</keyword>
<reference evidence="6 7" key="1">
    <citation type="submission" date="2017-09" db="EMBL/GenBank/DDBJ databases">
        <title>WGS assembly of Aquilegia coerulea Goldsmith.</title>
        <authorList>
            <person name="Hodges S."/>
            <person name="Kramer E."/>
            <person name="Nordborg M."/>
            <person name="Tomkins J."/>
            <person name="Borevitz J."/>
            <person name="Derieg N."/>
            <person name="Yan J."/>
            <person name="Mihaltcheva S."/>
            <person name="Hayes R.D."/>
            <person name="Rokhsar D."/>
        </authorList>
    </citation>
    <scope>NUCLEOTIDE SEQUENCE [LARGE SCALE GENOMIC DNA]</scope>
    <source>
        <strain evidence="7">cv. Goldsmith</strain>
    </source>
</reference>
<dbReference type="InterPro" id="IPR019095">
    <property type="entry name" value="Mediator_Med18"/>
</dbReference>
<evidence type="ECO:0000313" key="7">
    <source>
        <dbReference type="Proteomes" id="UP000230069"/>
    </source>
</evidence>
<keyword evidence="4" id="KW-0804">Transcription</keyword>
<dbReference type="GO" id="GO:0006357">
    <property type="term" value="P:regulation of transcription by RNA polymerase II"/>
    <property type="evidence" value="ECO:0007669"/>
    <property type="project" value="InterPro"/>
</dbReference>
<dbReference type="EMBL" id="KZ305052">
    <property type="protein sequence ID" value="PIA35491.1"/>
    <property type="molecule type" value="Genomic_DNA"/>
</dbReference>
<proteinExistence type="inferred from homology"/>
<dbReference type="AlphaFoldDB" id="A0A2G5CW44"/>
<dbReference type="GO" id="GO:0016592">
    <property type="term" value="C:mediator complex"/>
    <property type="evidence" value="ECO:0007669"/>
    <property type="project" value="InterPro"/>
</dbReference>
<evidence type="ECO:0000256" key="2">
    <source>
        <dbReference type="ARBA" id="ARBA00009814"/>
    </source>
</evidence>